<name>A0A0B4C8D1_9MICO</name>
<evidence type="ECO:0000313" key="3">
    <source>
        <dbReference type="Proteomes" id="UP000031202"/>
    </source>
</evidence>
<feature type="region of interest" description="Disordered" evidence="1">
    <location>
        <begin position="89"/>
        <end position="110"/>
    </location>
</feature>
<proteinExistence type="predicted"/>
<dbReference type="RefSeq" id="WP_039415964.1">
    <property type="nucleotide sequence ID" value="NZ_JWSZ01000012.1"/>
</dbReference>
<dbReference type="Proteomes" id="UP000031202">
    <property type="component" value="Unassembled WGS sequence"/>
</dbReference>
<feature type="compositionally biased region" description="Basic and acidic residues" evidence="1">
    <location>
        <begin position="160"/>
        <end position="173"/>
    </location>
</feature>
<protein>
    <submittedName>
        <fullName evidence="2">Uncharacterized protein</fullName>
    </submittedName>
</protein>
<feature type="region of interest" description="Disordered" evidence="1">
    <location>
        <begin position="155"/>
        <end position="179"/>
    </location>
</feature>
<evidence type="ECO:0000313" key="2">
    <source>
        <dbReference type="EMBL" id="KIC57304.1"/>
    </source>
</evidence>
<dbReference type="EMBL" id="JWSZ01000012">
    <property type="protein sequence ID" value="KIC57304.1"/>
    <property type="molecule type" value="Genomic_DNA"/>
</dbReference>
<accession>A0A0B4C8D1</accession>
<comment type="caution">
    <text evidence="2">The sequence shown here is derived from an EMBL/GenBank/DDBJ whole genome shotgun (WGS) entry which is preliminary data.</text>
</comment>
<dbReference type="AlphaFoldDB" id="A0A0B4C8D1"/>
<reference evidence="2 3" key="1">
    <citation type="submission" date="2014-12" db="EMBL/GenBank/DDBJ databases">
        <title>Genome sequencing of Microbacterium hominis TPW29.</title>
        <authorList>
            <person name="Tan P.W."/>
            <person name="Chan K.-G."/>
        </authorList>
    </citation>
    <scope>NUCLEOTIDE SEQUENCE [LARGE SCALE GENOMIC DNA]</scope>
    <source>
        <strain evidence="2 3">TPW29</strain>
    </source>
</reference>
<gene>
    <name evidence="2" type="ORF">RM52_09750</name>
</gene>
<organism evidence="2 3">
    <name type="scientific">Microbacterium hominis</name>
    <dbReference type="NCBI Taxonomy" id="162426"/>
    <lineage>
        <taxon>Bacteria</taxon>
        <taxon>Bacillati</taxon>
        <taxon>Actinomycetota</taxon>
        <taxon>Actinomycetes</taxon>
        <taxon>Micrococcales</taxon>
        <taxon>Microbacteriaceae</taxon>
        <taxon>Microbacterium</taxon>
    </lineage>
</organism>
<evidence type="ECO:0000256" key="1">
    <source>
        <dbReference type="SAM" id="MobiDB-lite"/>
    </source>
</evidence>
<sequence>MARVHGFRVYVVQAFPNQRKGKEALDASSTSTVRDEVLALLEALHAQETQTFPPPAPKDGEPERPTVSVTVHEPVVVNQGLIHATVSMGESGSHRQATRARKKPKNLEKWSPEQDHAVTFLFPRGVESRFIMVVQSIRRRDPHRRLLALMSRESYRRRKAAEEQERDERKAIRESGGSLPPKRTHFKLLFEANQAADNEYLDSILSSADSATATFKSTRASNRGSLRAPVDRVLRISLYDADVQDVGRAIGRSWTGRRRRGENTTQAEGVSELAGLLYDRDLLEEDESDRYDTAAISVRSDARDTTTIAVDTLRDVFTYPVSDGAPATWFYYERVSPRVATIALQERLPVDDIDAREVDECLRGSTPDP</sequence>